<sequence>MANNVPPFPLAGHHLGALQLNTSVQQDVVNDATELIVALQSDGEQTNETLLELNAELADELDDIVDSQSKVSVLRVKVTNANAMDTIVRTRQQEATVELVHEKERFALGVKIVGAQLDLFLNQNGAPDAVSGGHHLYSMIQMFFVDFVNHPDMVTRHVRADRIPRANGNHRVGPTINWLKAHGVIESEGAGNTLKSGLTRAFARTLFLQPRFGINAELNDTDDDAAA</sequence>
<evidence type="ECO:0000313" key="2">
    <source>
        <dbReference type="Proteomes" id="UP000095751"/>
    </source>
</evidence>
<name>A0A1E7FMH0_9STRA</name>
<accession>A0A1E7FMH0</accession>
<evidence type="ECO:0000313" key="1">
    <source>
        <dbReference type="EMBL" id="OEU19368.1"/>
    </source>
</evidence>
<proteinExistence type="predicted"/>
<reference evidence="1 2" key="1">
    <citation type="submission" date="2016-09" db="EMBL/GenBank/DDBJ databases">
        <title>Extensive genetic diversity and differential bi-allelic expression allows diatom success in the polar Southern Ocean.</title>
        <authorList>
            <consortium name="DOE Joint Genome Institute"/>
            <person name="Mock T."/>
            <person name="Otillar R.P."/>
            <person name="Strauss J."/>
            <person name="Dupont C."/>
            <person name="Frickenhaus S."/>
            <person name="Maumus F."/>
            <person name="Mcmullan M."/>
            <person name="Sanges R."/>
            <person name="Schmutz J."/>
            <person name="Toseland A."/>
            <person name="Valas R."/>
            <person name="Veluchamy A."/>
            <person name="Ward B.J."/>
            <person name="Allen A."/>
            <person name="Barry K."/>
            <person name="Falciatore A."/>
            <person name="Ferrante M."/>
            <person name="Fortunato A.E."/>
            <person name="Gloeckner G."/>
            <person name="Gruber A."/>
            <person name="Hipkin R."/>
            <person name="Janech M."/>
            <person name="Kroth P."/>
            <person name="Leese F."/>
            <person name="Lindquist E."/>
            <person name="Lyon B.R."/>
            <person name="Martin J."/>
            <person name="Mayer C."/>
            <person name="Parker M."/>
            <person name="Quesneville H."/>
            <person name="Raymond J."/>
            <person name="Uhlig C."/>
            <person name="Valentin K.U."/>
            <person name="Worden A.Z."/>
            <person name="Armbrust E.V."/>
            <person name="Bowler C."/>
            <person name="Green B."/>
            <person name="Moulton V."/>
            <person name="Van Oosterhout C."/>
            <person name="Grigoriev I."/>
        </authorList>
    </citation>
    <scope>NUCLEOTIDE SEQUENCE [LARGE SCALE GENOMIC DNA]</scope>
    <source>
        <strain evidence="1 2">CCMP1102</strain>
    </source>
</reference>
<organism evidence="1 2">
    <name type="scientific">Fragilariopsis cylindrus CCMP1102</name>
    <dbReference type="NCBI Taxonomy" id="635003"/>
    <lineage>
        <taxon>Eukaryota</taxon>
        <taxon>Sar</taxon>
        <taxon>Stramenopiles</taxon>
        <taxon>Ochrophyta</taxon>
        <taxon>Bacillariophyta</taxon>
        <taxon>Bacillariophyceae</taxon>
        <taxon>Bacillariophycidae</taxon>
        <taxon>Bacillariales</taxon>
        <taxon>Bacillariaceae</taxon>
        <taxon>Fragilariopsis</taxon>
    </lineage>
</organism>
<dbReference type="KEGG" id="fcy:FRACYDRAFT_235418"/>
<dbReference type="EMBL" id="KV784355">
    <property type="protein sequence ID" value="OEU19368.1"/>
    <property type="molecule type" value="Genomic_DNA"/>
</dbReference>
<dbReference type="Proteomes" id="UP000095751">
    <property type="component" value="Unassembled WGS sequence"/>
</dbReference>
<dbReference type="AlphaFoldDB" id="A0A1E7FMH0"/>
<keyword evidence="2" id="KW-1185">Reference proteome</keyword>
<dbReference type="InParanoid" id="A0A1E7FMH0"/>
<protein>
    <submittedName>
        <fullName evidence="1">Uncharacterized protein</fullName>
    </submittedName>
</protein>
<gene>
    <name evidence="1" type="ORF">FRACYDRAFT_235418</name>
</gene>